<evidence type="ECO:0000313" key="2">
    <source>
        <dbReference type="EMBL" id="KAK5603807.1"/>
    </source>
</evidence>
<feature type="compositionally biased region" description="Polar residues" evidence="1">
    <location>
        <begin position="89"/>
        <end position="108"/>
    </location>
</feature>
<gene>
    <name evidence="2" type="ORF">CRENBAI_000796</name>
</gene>
<dbReference type="AlphaFoldDB" id="A0AAV9R436"/>
<name>A0AAV9R436_9TELE</name>
<feature type="compositionally biased region" description="Basic and acidic residues" evidence="1">
    <location>
        <begin position="43"/>
        <end position="67"/>
    </location>
</feature>
<protein>
    <submittedName>
        <fullName evidence="2">Uncharacterized protein</fullName>
    </submittedName>
</protein>
<accession>A0AAV9R436</accession>
<dbReference type="EMBL" id="JAHHUM010002401">
    <property type="protein sequence ID" value="KAK5603807.1"/>
    <property type="molecule type" value="Genomic_DNA"/>
</dbReference>
<keyword evidence="3" id="KW-1185">Reference proteome</keyword>
<evidence type="ECO:0000313" key="3">
    <source>
        <dbReference type="Proteomes" id="UP001311232"/>
    </source>
</evidence>
<feature type="region of interest" description="Disordered" evidence="1">
    <location>
        <begin position="41"/>
        <end position="108"/>
    </location>
</feature>
<reference evidence="2 3" key="1">
    <citation type="submission" date="2021-06" db="EMBL/GenBank/DDBJ databases">
        <authorList>
            <person name="Palmer J.M."/>
        </authorList>
    </citation>
    <scope>NUCLEOTIDE SEQUENCE [LARGE SCALE GENOMIC DNA]</scope>
    <source>
        <strain evidence="2 3">MEX-2019</strain>
        <tissue evidence="2">Muscle</tissue>
    </source>
</reference>
<organism evidence="2 3">
    <name type="scientific">Crenichthys baileyi</name>
    <name type="common">White River springfish</name>
    <dbReference type="NCBI Taxonomy" id="28760"/>
    <lineage>
        <taxon>Eukaryota</taxon>
        <taxon>Metazoa</taxon>
        <taxon>Chordata</taxon>
        <taxon>Craniata</taxon>
        <taxon>Vertebrata</taxon>
        <taxon>Euteleostomi</taxon>
        <taxon>Actinopterygii</taxon>
        <taxon>Neopterygii</taxon>
        <taxon>Teleostei</taxon>
        <taxon>Neoteleostei</taxon>
        <taxon>Acanthomorphata</taxon>
        <taxon>Ovalentaria</taxon>
        <taxon>Atherinomorphae</taxon>
        <taxon>Cyprinodontiformes</taxon>
        <taxon>Goodeidae</taxon>
        <taxon>Crenichthys</taxon>
    </lineage>
</organism>
<feature type="compositionally biased region" description="Basic and acidic residues" evidence="1">
    <location>
        <begin position="79"/>
        <end position="88"/>
    </location>
</feature>
<proteinExistence type="predicted"/>
<evidence type="ECO:0000256" key="1">
    <source>
        <dbReference type="SAM" id="MobiDB-lite"/>
    </source>
</evidence>
<sequence length="125" mass="13226">MLGAHTGGPPSPSEDLFIAASCASDVTAAEESAQEGLVIFTADADRNDHLSGGEEEDKRSPGEEAPHRRWQVLTAAPGDLREPSHRSEQQGLPTLTNTAQPEQSTSTLRATMASLSDCCVKVALR</sequence>
<dbReference type="Proteomes" id="UP001311232">
    <property type="component" value="Unassembled WGS sequence"/>
</dbReference>
<comment type="caution">
    <text evidence="2">The sequence shown here is derived from an EMBL/GenBank/DDBJ whole genome shotgun (WGS) entry which is preliminary data.</text>
</comment>